<evidence type="ECO:0000313" key="5">
    <source>
        <dbReference type="EMBL" id="EKC39796.1"/>
    </source>
</evidence>
<dbReference type="Pfam" id="PF06083">
    <property type="entry name" value="IL17"/>
    <property type="match status" value="1"/>
</dbReference>
<dbReference type="Gene3D" id="2.10.90.10">
    <property type="entry name" value="Cystine-knot cytokines"/>
    <property type="match status" value="1"/>
</dbReference>
<comment type="similarity">
    <text evidence="2">Belongs to the IL-17 family.</text>
</comment>
<dbReference type="AlphaFoldDB" id="K1RXQ7"/>
<proteinExistence type="inferred from homology"/>
<reference evidence="5" key="1">
    <citation type="journal article" date="2012" name="Nature">
        <title>The oyster genome reveals stress adaptation and complexity of shell formation.</title>
        <authorList>
            <person name="Zhang G."/>
            <person name="Fang X."/>
            <person name="Guo X."/>
            <person name="Li L."/>
            <person name="Luo R."/>
            <person name="Xu F."/>
            <person name="Yang P."/>
            <person name="Zhang L."/>
            <person name="Wang X."/>
            <person name="Qi H."/>
            <person name="Xiong Z."/>
            <person name="Que H."/>
            <person name="Xie Y."/>
            <person name="Holland P.W."/>
            <person name="Paps J."/>
            <person name="Zhu Y."/>
            <person name="Wu F."/>
            <person name="Chen Y."/>
            <person name="Wang J."/>
            <person name="Peng C."/>
            <person name="Meng J."/>
            <person name="Yang L."/>
            <person name="Liu J."/>
            <person name="Wen B."/>
            <person name="Zhang N."/>
            <person name="Huang Z."/>
            <person name="Zhu Q."/>
            <person name="Feng Y."/>
            <person name="Mount A."/>
            <person name="Hedgecock D."/>
            <person name="Xu Z."/>
            <person name="Liu Y."/>
            <person name="Domazet-Loso T."/>
            <person name="Du Y."/>
            <person name="Sun X."/>
            <person name="Zhang S."/>
            <person name="Liu B."/>
            <person name="Cheng P."/>
            <person name="Jiang X."/>
            <person name="Li J."/>
            <person name="Fan D."/>
            <person name="Wang W."/>
            <person name="Fu W."/>
            <person name="Wang T."/>
            <person name="Wang B."/>
            <person name="Zhang J."/>
            <person name="Peng Z."/>
            <person name="Li Y."/>
            <person name="Li N."/>
            <person name="Wang J."/>
            <person name="Chen M."/>
            <person name="He Y."/>
            <person name="Tan F."/>
            <person name="Song X."/>
            <person name="Zheng Q."/>
            <person name="Huang R."/>
            <person name="Yang H."/>
            <person name="Du X."/>
            <person name="Chen L."/>
            <person name="Yang M."/>
            <person name="Gaffney P.M."/>
            <person name="Wang S."/>
            <person name="Luo L."/>
            <person name="She Z."/>
            <person name="Ming Y."/>
            <person name="Huang W."/>
            <person name="Zhang S."/>
            <person name="Huang B."/>
            <person name="Zhang Y."/>
            <person name="Qu T."/>
            <person name="Ni P."/>
            <person name="Miao G."/>
            <person name="Wang J."/>
            <person name="Wang Q."/>
            <person name="Steinberg C.E."/>
            <person name="Wang H."/>
            <person name="Li N."/>
            <person name="Qian L."/>
            <person name="Zhang G."/>
            <person name="Li Y."/>
            <person name="Yang H."/>
            <person name="Liu X."/>
            <person name="Wang J."/>
            <person name="Yin Y."/>
            <person name="Wang J."/>
        </authorList>
    </citation>
    <scope>NUCLEOTIDE SEQUENCE [LARGE SCALE GENOMIC DNA]</scope>
    <source>
        <strain evidence="5">05x7-T-G4-1.051#20</strain>
    </source>
</reference>
<dbReference type="HOGENOM" id="CLU_1215802_0_0_1"/>
<evidence type="ECO:0000256" key="2">
    <source>
        <dbReference type="ARBA" id="ARBA00007236"/>
    </source>
</evidence>
<sequence length="228" mass="26530">MPFYHLELRSLFTTDGAHLWFDGILEKLRTCSIIPEETSLPVFMLCVFSPVVCSLHKYFDKFGRQGRNSGMHSPSALSHIQGYTLDRSSSPISTAERSAQRDIIRPSEPFSTDIELPWQCDYNYYWRDLGEMYFPRHIKEVRCLNTTCWYGHYRCVPAKHTARVLTRSLEGDQDGNLPFTLRLDWKFENVDLTVGCMCSRKVDLFKVFTTHKTYPLRNKMSAHVVNIS</sequence>
<evidence type="ECO:0000256" key="4">
    <source>
        <dbReference type="ARBA" id="ARBA00022729"/>
    </source>
</evidence>
<evidence type="ECO:0000256" key="3">
    <source>
        <dbReference type="ARBA" id="ARBA00022525"/>
    </source>
</evidence>
<dbReference type="InterPro" id="IPR029034">
    <property type="entry name" value="Cystine-knot_cytokine"/>
</dbReference>
<dbReference type="EMBL" id="JH818024">
    <property type="protein sequence ID" value="EKC39796.1"/>
    <property type="molecule type" value="Genomic_DNA"/>
</dbReference>
<gene>
    <name evidence="5" type="ORF">CGI_10025349</name>
</gene>
<dbReference type="InParanoid" id="K1RXQ7"/>
<name>K1RXQ7_MAGGI</name>
<evidence type="ECO:0000256" key="1">
    <source>
        <dbReference type="ARBA" id="ARBA00004613"/>
    </source>
</evidence>
<dbReference type="GO" id="GO:0005125">
    <property type="term" value="F:cytokine activity"/>
    <property type="evidence" value="ECO:0007669"/>
    <property type="project" value="InterPro"/>
</dbReference>
<dbReference type="InterPro" id="IPR052876">
    <property type="entry name" value="Insect_Hormone_Regulators"/>
</dbReference>
<dbReference type="SUPFAM" id="SSF57501">
    <property type="entry name" value="Cystine-knot cytokines"/>
    <property type="match status" value="1"/>
</dbReference>
<organism evidence="5">
    <name type="scientific">Magallana gigas</name>
    <name type="common">Pacific oyster</name>
    <name type="synonym">Crassostrea gigas</name>
    <dbReference type="NCBI Taxonomy" id="29159"/>
    <lineage>
        <taxon>Eukaryota</taxon>
        <taxon>Metazoa</taxon>
        <taxon>Spiralia</taxon>
        <taxon>Lophotrochozoa</taxon>
        <taxon>Mollusca</taxon>
        <taxon>Bivalvia</taxon>
        <taxon>Autobranchia</taxon>
        <taxon>Pteriomorphia</taxon>
        <taxon>Ostreida</taxon>
        <taxon>Ostreoidea</taxon>
        <taxon>Ostreidae</taxon>
        <taxon>Magallana</taxon>
    </lineage>
</organism>
<comment type="subcellular location">
    <subcellularLocation>
        <location evidence="1">Secreted</location>
    </subcellularLocation>
</comment>
<dbReference type="PANTHER" id="PTHR39940">
    <property type="entry name" value="PROTHORACICOTROPIC HORMONE, ISOFORM F"/>
    <property type="match status" value="1"/>
</dbReference>
<accession>K1RXQ7</accession>
<keyword evidence="3" id="KW-0964">Secreted</keyword>
<dbReference type="PANTHER" id="PTHR39940:SF1">
    <property type="entry name" value="PROTHORACICOTROPIC HORMONE, ISOFORM F"/>
    <property type="match status" value="1"/>
</dbReference>
<keyword evidence="4" id="KW-0732">Signal</keyword>
<dbReference type="GO" id="GO:0005576">
    <property type="term" value="C:extracellular region"/>
    <property type="evidence" value="ECO:0007669"/>
    <property type="project" value="UniProtKB-SubCell"/>
</dbReference>
<protein>
    <submittedName>
        <fullName evidence="5">Protein trunk</fullName>
    </submittedName>
</protein>
<dbReference type="InterPro" id="IPR010345">
    <property type="entry name" value="IL-17_fam"/>
</dbReference>